<name>A0ABV7TMH0_9RHOB</name>
<dbReference type="Pfam" id="PF13545">
    <property type="entry name" value="HTH_Crp_2"/>
    <property type="match status" value="1"/>
</dbReference>
<dbReference type="PROSITE" id="PS50042">
    <property type="entry name" value="CNMP_BINDING_3"/>
    <property type="match status" value="1"/>
</dbReference>
<sequence length="232" mass="26029">MHESSFPDVKALHLFKDMADEQFQSLMRGAYVQNFPPQIELISEGEPSDFLHVVLSGTVDLFCSWNGRETSMATVRPISTFILAATIRDAPYLMSARTLEKSRIALIPSQDVRAVFEADGNFARAIVSELALCYRSVIKAQKDLKLRSSLERLANYLLRQQDRSGQVEHFELEFEKRRLASVLGMTPENLSRAFKGLQPYGVTVNGSRISIADRDDLSRFAKPTPLIDDAAS</sequence>
<evidence type="ECO:0000313" key="7">
    <source>
        <dbReference type="Proteomes" id="UP001595629"/>
    </source>
</evidence>
<keyword evidence="2" id="KW-0238">DNA-binding</keyword>
<dbReference type="InterPro" id="IPR036388">
    <property type="entry name" value="WH-like_DNA-bd_sf"/>
</dbReference>
<dbReference type="NCBIfam" id="NF006901">
    <property type="entry name" value="PRK09392.1"/>
    <property type="match status" value="1"/>
</dbReference>
<feature type="domain" description="HTH crp-type" evidence="5">
    <location>
        <begin position="147"/>
        <end position="215"/>
    </location>
</feature>
<dbReference type="SUPFAM" id="SSF51206">
    <property type="entry name" value="cAMP-binding domain-like"/>
    <property type="match status" value="1"/>
</dbReference>
<dbReference type="RefSeq" id="WP_386736642.1">
    <property type="nucleotide sequence ID" value="NZ_JBHRXI010000017.1"/>
</dbReference>
<gene>
    <name evidence="6" type="ORF">ACFORG_16545</name>
</gene>
<dbReference type="PANTHER" id="PTHR24567:SF26">
    <property type="entry name" value="REGULATORY PROTEIN YEIL"/>
    <property type="match status" value="1"/>
</dbReference>
<comment type="caution">
    <text evidence="6">The sequence shown here is derived from an EMBL/GenBank/DDBJ whole genome shotgun (WGS) entry which is preliminary data.</text>
</comment>
<evidence type="ECO:0000259" key="5">
    <source>
        <dbReference type="PROSITE" id="PS51063"/>
    </source>
</evidence>
<dbReference type="InterPro" id="IPR018490">
    <property type="entry name" value="cNMP-bd_dom_sf"/>
</dbReference>
<dbReference type="PANTHER" id="PTHR24567">
    <property type="entry name" value="CRP FAMILY TRANSCRIPTIONAL REGULATORY PROTEIN"/>
    <property type="match status" value="1"/>
</dbReference>
<dbReference type="EMBL" id="JBHRXI010000017">
    <property type="protein sequence ID" value="MFC3615368.1"/>
    <property type="molecule type" value="Genomic_DNA"/>
</dbReference>
<protein>
    <submittedName>
        <fullName evidence="6">Helix-turn-helix domain-containing protein</fullName>
    </submittedName>
</protein>
<dbReference type="InterPro" id="IPR014710">
    <property type="entry name" value="RmlC-like_jellyroll"/>
</dbReference>
<reference evidence="7" key="1">
    <citation type="journal article" date="2019" name="Int. J. Syst. Evol. Microbiol.">
        <title>The Global Catalogue of Microorganisms (GCM) 10K type strain sequencing project: providing services to taxonomists for standard genome sequencing and annotation.</title>
        <authorList>
            <consortium name="The Broad Institute Genomics Platform"/>
            <consortium name="The Broad Institute Genome Sequencing Center for Infectious Disease"/>
            <person name="Wu L."/>
            <person name="Ma J."/>
        </authorList>
    </citation>
    <scope>NUCLEOTIDE SEQUENCE [LARGE SCALE GENOMIC DNA]</scope>
    <source>
        <strain evidence="7">KCTC 42911</strain>
    </source>
</reference>
<dbReference type="Gene3D" id="2.60.120.10">
    <property type="entry name" value="Jelly Rolls"/>
    <property type="match status" value="1"/>
</dbReference>
<dbReference type="CDD" id="cd00038">
    <property type="entry name" value="CAP_ED"/>
    <property type="match status" value="1"/>
</dbReference>
<dbReference type="Gene3D" id="1.10.10.10">
    <property type="entry name" value="Winged helix-like DNA-binding domain superfamily/Winged helix DNA-binding domain"/>
    <property type="match status" value="1"/>
</dbReference>
<dbReference type="InterPro" id="IPR036390">
    <property type="entry name" value="WH_DNA-bd_sf"/>
</dbReference>
<feature type="domain" description="Cyclic nucleotide-binding" evidence="4">
    <location>
        <begin position="14"/>
        <end position="133"/>
    </location>
</feature>
<proteinExistence type="predicted"/>
<organism evidence="6 7">
    <name type="scientific">Lutimaribacter marinistellae</name>
    <dbReference type="NCBI Taxonomy" id="1820329"/>
    <lineage>
        <taxon>Bacteria</taxon>
        <taxon>Pseudomonadati</taxon>
        <taxon>Pseudomonadota</taxon>
        <taxon>Alphaproteobacteria</taxon>
        <taxon>Rhodobacterales</taxon>
        <taxon>Roseobacteraceae</taxon>
        <taxon>Lutimaribacter</taxon>
    </lineage>
</organism>
<dbReference type="Proteomes" id="UP001595629">
    <property type="component" value="Unassembled WGS sequence"/>
</dbReference>
<accession>A0ABV7TMH0</accession>
<evidence type="ECO:0000313" key="6">
    <source>
        <dbReference type="EMBL" id="MFC3615368.1"/>
    </source>
</evidence>
<dbReference type="SUPFAM" id="SSF46785">
    <property type="entry name" value="Winged helix' DNA-binding domain"/>
    <property type="match status" value="1"/>
</dbReference>
<dbReference type="SMART" id="SM00100">
    <property type="entry name" value="cNMP"/>
    <property type="match status" value="1"/>
</dbReference>
<keyword evidence="1" id="KW-0805">Transcription regulation</keyword>
<dbReference type="Pfam" id="PF00027">
    <property type="entry name" value="cNMP_binding"/>
    <property type="match status" value="1"/>
</dbReference>
<keyword evidence="3" id="KW-0804">Transcription</keyword>
<evidence type="ECO:0000256" key="2">
    <source>
        <dbReference type="ARBA" id="ARBA00023125"/>
    </source>
</evidence>
<dbReference type="InterPro" id="IPR012318">
    <property type="entry name" value="HTH_CRP"/>
</dbReference>
<evidence type="ECO:0000256" key="1">
    <source>
        <dbReference type="ARBA" id="ARBA00023015"/>
    </source>
</evidence>
<dbReference type="InterPro" id="IPR050397">
    <property type="entry name" value="Env_Response_Regulators"/>
</dbReference>
<evidence type="ECO:0000259" key="4">
    <source>
        <dbReference type="PROSITE" id="PS50042"/>
    </source>
</evidence>
<dbReference type="PROSITE" id="PS51063">
    <property type="entry name" value="HTH_CRP_2"/>
    <property type="match status" value="1"/>
</dbReference>
<evidence type="ECO:0000256" key="3">
    <source>
        <dbReference type="ARBA" id="ARBA00023163"/>
    </source>
</evidence>
<dbReference type="InterPro" id="IPR000595">
    <property type="entry name" value="cNMP-bd_dom"/>
</dbReference>
<keyword evidence="7" id="KW-1185">Reference proteome</keyword>